<gene>
    <name evidence="2" type="ORF">KDN34_05600</name>
</gene>
<dbReference type="SUPFAM" id="SSF56349">
    <property type="entry name" value="DNA breaking-rejoining enzymes"/>
    <property type="match status" value="1"/>
</dbReference>
<dbReference type="RefSeq" id="WP_212595924.1">
    <property type="nucleotide sequence ID" value="NZ_CP073587.1"/>
</dbReference>
<proteinExistence type="predicted"/>
<dbReference type="InterPro" id="IPR013762">
    <property type="entry name" value="Integrase-like_cat_sf"/>
</dbReference>
<organism evidence="2 3">
    <name type="scientific">Shewanella yunxiaonensis</name>
    <dbReference type="NCBI Taxonomy" id="2829809"/>
    <lineage>
        <taxon>Bacteria</taxon>
        <taxon>Pseudomonadati</taxon>
        <taxon>Pseudomonadota</taxon>
        <taxon>Gammaproteobacteria</taxon>
        <taxon>Alteromonadales</taxon>
        <taxon>Shewanellaceae</taxon>
        <taxon>Shewanella</taxon>
    </lineage>
</organism>
<dbReference type="InterPro" id="IPR011010">
    <property type="entry name" value="DNA_brk_join_enz"/>
</dbReference>
<evidence type="ECO:0000313" key="2">
    <source>
        <dbReference type="EMBL" id="QUN06918.1"/>
    </source>
</evidence>
<evidence type="ECO:0000313" key="3">
    <source>
        <dbReference type="Proteomes" id="UP000679575"/>
    </source>
</evidence>
<dbReference type="Proteomes" id="UP000679575">
    <property type="component" value="Chromosome"/>
</dbReference>
<evidence type="ECO:0000256" key="1">
    <source>
        <dbReference type="ARBA" id="ARBA00023172"/>
    </source>
</evidence>
<keyword evidence="1" id="KW-0233">DNA recombination</keyword>
<name>A0ABX7YVU2_9GAMM</name>
<protein>
    <submittedName>
        <fullName evidence="2">Site-specific integrase</fullName>
    </submittedName>
</protein>
<reference evidence="2 3" key="1">
    <citation type="submission" date="2021-04" db="EMBL/GenBank/DDBJ databases">
        <title>Novel species identification of genus Shewanella.</title>
        <authorList>
            <person name="Liu G."/>
        </authorList>
    </citation>
    <scope>NUCLEOTIDE SEQUENCE [LARGE SCALE GENOMIC DNA]</scope>
    <source>
        <strain evidence="2 3">FJAT-54481</strain>
    </source>
</reference>
<keyword evidence="3" id="KW-1185">Reference proteome</keyword>
<sequence>MSDLVWTNTNHASQIRLSYEKDKQQLILSRHHISSILIALSIAFDVAPLSLKKIVDIINNRQSIDYTTSKPCLRIYHAPNKNEQSRFYTHYALPPFVLRLLTDFYAQNAEPITEINLLNSINDWAKKNKLTVGKPITWQRRFQCRWFTHYKIPPMFLKDMSYPERHVGRYHDQPTNTPLSHIYEITWNECWFESRPLVQATAVKWPHKALLKSSHNARSKLETNEPDWHSDNILPQMLYLYTINTIRFGGLKKEKLALSTIEQYTNLENRLEHFPLSYSDATNEDSLNRWAHNLYRSVDTENSQKHIQYFLNFMSTQELTEDLDINAFNFPTSKPSVNPYRIDIDGLTDLTQTLLIAPTSNPFRSLFAVTSCLLGTFGMLRRGEVMRLRNRDIVYTHSTGQLELYITHTSEGRTKSGKSRNVYTVIPKQFRDIFHYVINLKKQSNNELPFIGFEGESLHSRQLYYLSPVSRTLKCLFGQKFGFHQLRHTGIHYFVQQALHLVSQLPEVHRGETALEREIFSNETIDARFEYWLELANPAQINDGLLLDEVCAQIGHESWSTTRWSYLHGIDWLLKIISPPHHCFAAKAYSKEELKYLLGLPPSSKELYRRVRKLTKRDCYSTDVPEQKSQKISLSEDCLSAAIHKVKAPTPPKISTACLPLWFESLDSSQLTLLGYIFTNMQRGQNTDFGGLSKIWSHGCKHLIESTDKQRVTALKTLPKIELSTDSNSLSMTLACNIKNARAFTKFFRHKDWKWLVFHFTLSTNRKLRSDRQEKILKTEFAQPNDVVTLKKHAVGDTTLTISFHPKPGITLDILQYSYQYLLRLRQDEER</sequence>
<dbReference type="Gene3D" id="1.10.443.10">
    <property type="entry name" value="Intergrase catalytic core"/>
    <property type="match status" value="1"/>
</dbReference>
<dbReference type="EMBL" id="CP073587">
    <property type="protein sequence ID" value="QUN06918.1"/>
    <property type="molecule type" value="Genomic_DNA"/>
</dbReference>
<accession>A0ABX7YVU2</accession>